<sequence length="300" mass="34857">MFVLRVDQLEKQIDLEQEFWKTLELLVSKDRKRTERDDVQDWVDKIVNKKVTSEDEGDLSSNRKKINGSTPESGSRHTKSVETFLKNAAILKADCKFSHPHVRSKLEKLMGSNVVSLTDRDYMQLLQERILQNYANEMNKRIANREAEEMERVKNLVLIGRIPLDEAPPEMVDHPVRLIEMYCRKLIAERRAKIKIHKGFIPKHMYVDDTPDPPSGLSIEEGHRFRCKNERLCHPPASVLSVSDKDDVKRGFMFTNENYVKLNLEDSIIRELRNSQTVEEMYRLADEIMGISASDDGDEE</sequence>
<comment type="caution">
    <text evidence="2">The sequence shown here is derived from an EMBL/GenBank/DDBJ whole genome shotgun (WGS) entry which is preliminary data.</text>
</comment>
<evidence type="ECO:0000313" key="2">
    <source>
        <dbReference type="EMBL" id="KAK5646533.1"/>
    </source>
</evidence>
<evidence type="ECO:0000256" key="1">
    <source>
        <dbReference type="SAM" id="MobiDB-lite"/>
    </source>
</evidence>
<organism evidence="2 3">
    <name type="scientific">Pyrocoelia pectoralis</name>
    <dbReference type="NCBI Taxonomy" id="417401"/>
    <lineage>
        <taxon>Eukaryota</taxon>
        <taxon>Metazoa</taxon>
        <taxon>Ecdysozoa</taxon>
        <taxon>Arthropoda</taxon>
        <taxon>Hexapoda</taxon>
        <taxon>Insecta</taxon>
        <taxon>Pterygota</taxon>
        <taxon>Neoptera</taxon>
        <taxon>Endopterygota</taxon>
        <taxon>Coleoptera</taxon>
        <taxon>Polyphaga</taxon>
        <taxon>Elateriformia</taxon>
        <taxon>Elateroidea</taxon>
        <taxon>Lampyridae</taxon>
        <taxon>Lampyrinae</taxon>
        <taxon>Pyrocoelia</taxon>
    </lineage>
</organism>
<name>A0AAN7VJY6_9COLE</name>
<proteinExistence type="predicted"/>
<evidence type="ECO:0000313" key="3">
    <source>
        <dbReference type="Proteomes" id="UP001329430"/>
    </source>
</evidence>
<keyword evidence="3" id="KW-1185">Reference proteome</keyword>
<dbReference type="Proteomes" id="UP001329430">
    <property type="component" value="Chromosome 3"/>
</dbReference>
<dbReference type="EMBL" id="JAVRBK010000003">
    <property type="protein sequence ID" value="KAK5646533.1"/>
    <property type="molecule type" value="Genomic_DNA"/>
</dbReference>
<feature type="region of interest" description="Disordered" evidence="1">
    <location>
        <begin position="53"/>
        <end position="79"/>
    </location>
</feature>
<accession>A0AAN7VJY6</accession>
<gene>
    <name evidence="2" type="ORF">RI129_004997</name>
</gene>
<reference evidence="2 3" key="1">
    <citation type="journal article" date="2024" name="Insects">
        <title>An Improved Chromosome-Level Genome Assembly of the Firefly Pyrocoelia pectoralis.</title>
        <authorList>
            <person name="Fu X."/>
            <person name="Meyer-Rochow V.B."/>
            <person name="Ballantyne L."/>
            <person name="Zhu X."/>
        </authorList>
    </citation>
    <scope>NUCLEOTIDE SEQUENCE [LARGE SCALE GENOMIC DNA]</scope>
    <source>
        <strain evidence="2">XCY_ONT2</strain>
    </source>
</reference>
<protein>
    <submittedName>
        <fullName evidence="2">Uncharacterized protein</fullName>
    </submittedName>
</protein>
<dbReference type="AlphaFoldDB" id="A0AAN7VJY6"/>